<reference evidence="3" key="1">
    <citation type="journal article" date="2021" name="PeerJ">
        <title>Extensive microbial diversity within the chicken gut microbiome revealed by metagenomics and culture.</title>
        <authorList>
            <person name="Gilroy R."/>
            <person name="Ravi A."/>
            <person name="Getino M."/>
            <person name="Pursley I."/>
            <person name="Horton D.L."/>
            <person name="Alikhan N.F."/>
            <person name="Baker D."/>
            <person name="Gharbi K."/>
            <person name="Hall N."/>
            <person name="Watson M."/>
            <person name="Adriaenssens E.M."/>
            <person name="Foster-Nyarko E."/>
            <person name="Jarju S."/>
            <person name="Secka A."/>
            <person name="Antonio M."/>
            <person name="Oren A."/>
            <person name="Chaudhuri R.R."/>
            <person name="La Ragione R."/>
            <person name="Hildebrand F."/>
            <person name="Pallen M.J."/>
        </authorList>
    </citation>
    <scope>NUCLEOTIDE SEQUENCE</scope>
    <source>
        <strain evidence="3">Gambia16-554</strain>
    </source>
</reference>
<feature type="transmembrane region" description="Helical" evidence="1">
    <location>
        <begin position="482"/>
        <end position="500"/>
    </location>
</feature>
<proteinExistence type="predicted"/>
<gene>
    <name evidence="3" type="ORF">IAC04_05265</name>
</gene>
<name>A0A9D2K9H0_9BACT</name>
<dbReference type="SUPFAM" id="SSF53187">
    <property type="entry name" value="Zn-dependent exopeptidases"/>
    <property type="match status" value="1"/>
</dbReference>
<dbReference type="GO" id="GO:0008235">
    <property type="term" value="F:metalloexopeptidase activity"/>
    <property type="evidence" value="ECO:0007669"/>
    <property type="project" value="InterPro"/>
</dbReference>
<reference evidence="3" key="2">
    <citation type="submission" date="2021-04" db="EMBL/GenBank/DDBJ databases">
        <authorList>
            <person name="Gilroy R."/>
        </authorList>
    </citation>
    <scope>NUCLEOTIDE SEQUENCE</scope>
    <source>
        <strain evidence="3">Gambia16-554</strain>
    </source>
</reference>
<keyword evidence="1" id="KW-0812">Transmembrane</keyword>
<feature type="transmembrane region" description="Helical" evidence="1">
    <location>
        <begin position="360"/>
        <end position="381"/>
    </location>
</feature>
<evidence type="ECO:0000313" key="4">
    <source>
        <dbReference type="Proteomes" id="UP000824115"/>
    </source>
</evidence>
<organism evidence="3 4">
    <name type="scientific">Candidatus Coprenecus stercoravium</name>
    <dbReference type="NCBI Taxonomy" id="2840735"/>
    <lineage>
        <taxon>Bacteria</taxon>
        <taxon>Pseudomonadati</taxon>
        <taxon>Bacteroidota</taxon>
        <taxon>Bacteroidia</taxon>
        <taxon>Bacteroidales</taxon>
        <taxon>Rikenellaceae</taxon>
        <taxon>Rikenellaceae incertae sedis</taxon>
        <taxon>Candidatus Coprenecus</taxon>
    </lineage>
</organism>
<keyword evidence="1" id="KW-0472">Membrane</keyword>
<protein>
    <submittedName>
        <fullName evidence="3">M28 family peptidase</fullName>
    </submittedName>
</protein>
<sequence length="534" mass="59490">MRRIKIITALILAIFTLFVSMGWLTFRRSADFFPTHNPVRDIEFISARHHSVEHPAERAVVRGYLYDRLKSLGGQPEICRYDSIANVYCKFEPSGADTSSAYLLLVAHLDSRFPEQTPQGEVCSYGAADDGYGLAVILELVDKALDYSGEWRQGLKVLFTDSEERNLDGVRTALEMDNSQFDNVGLVVNVEARGVRGPALLFESSADNDRLMDFYVKHAGMPYTYSLTSAVYGMMPNYTDFTYLKPLFPGYNFSVIDNLHYYHNDKDNFSNISPAAIAHYGVQLEPMLKAFLTSEQFSDPDYFIGEEDNVVFTLPGLGTINLSRTGNYLLNAAALVLFVLVLLLYTASGRVRLAEVFANAVKTLVYALLAALVSTGIVYLASRLAGVPFSFFSLKYLRGDWLLASGILFVTAALYVGLFAKRVRRSEDFVFGHLLGLSLTVVIISAVLLLTVGENLFLLLPLFCILTGLLLHIFVHMNIVSLPAFLLVELAGAPFLYNLYTALTVGSLGIIVFLAYIYIAMIASLMRLFMYQRI</sequence>
<feature type="domain" description="Peptidase M28" evidence="2">
    <location>
        <begin position="86"/>
        <end position="281"/>
    </location>
</feature>
<dbReference type="InterPro" id="IPR045175">
    <property type="entry name" value="M28_fam"/>
</dbReference>
<dbReference type="PANTHER" id="PTHR12147:SF26">
    <property type="entry name" value="PEPTIDASE M28 DOMAIN-CONTAINING PROTEIN"/>
    <property type="match status" value="1"/>
</dbReference>
<comment type="caution">
    <text evidence="3">The sequence shown here is derived from an EMBL/GenBank/DDBJ whole genome shotgun (WGS) entry which is preliminary data.</text>
</comment>
<dbReference type="Gene3D" id="3.40.630.10">
    <property type="entry name" value="Zn peptidases"/>
    <property type="match status" value="1"/>
</dbReference>
<feature type="transmembrane region" description="Helical" evidence="1">
    <location>
        <begin position="328"/>
        <end position="348"/>
    </location>
</feature>
<feature type="transmembrane region" description="Helical" evidence="1">
    <location>
        <begin position="506"/>
        <end position="529"/>
    </location>
</feature>
<dbReference type="Pfam" id="PF04389">
    <property type="entry name" value="Peptidase_M28"/>
    <property type="match status" value="1"/>
</dbReference>
<dbReference type="AlphaFoldDB" id="A0A9D2K9H0"/>
<feature type="transmembrane region" description="Helical" evidence="1">
    <location>
        <begin position="430"/>
        <end position="450"/>
    </location>
</feature>
<dbReference type="EMBL" id="DXAW01000093">
    <property type="protein sequence ID" value="HIZ85879.1"/>
    <property type="molecule type" value="Genomic_DNA"/>
</dbReference>
<accession>A0A9D2K9H0</accession>
<feature type="transmembrane region" description="Helical" evidence="1">
    <location>
        <begin position="456"/>
        <end position="475"/>
    </location>
</feature>
<evidence type="ECO:0000313" key="3">
    <source>
        <dbReference type="EMBL" id="HIZ85879.1"/>
    </source>
</evidence>
<evidence type="ECO:0000259" key="2">
    <source>
        <dbReference type="Pfam" id="PF04389"/>
    </source>
</evidence>
<keyword evidence="1" id="KW-1133">Transmembrane helix</keyword>
<dbReference type="GO" id="GO:0006508">
    <property type="term" value="P:proteolysis"/>
    <property type="evidence" value="ECO:0007669"/>
    <property type="project" value="InterPro"/>
</dbReference>
<evidence type="ECO:0000256" key="1">
    <source>
        <dbReference type="SAM" id="Phobius"/>
    </source>
</evidence>
<dbReference type="InterPro" id="IPR007484">
    <property type="entry name" value="Peptidase_M28"/>
</dbReference>
<feature type="transmembrane region" description="Helical" evidence="1">
    <location>
        <begin position="401"/>
        <end position="418"/>
    </location>
</feature>
<dbReference type="PANTHER" id="PTHR12147">
    <property type="entry name" value="METALLOPEPTIDASE M28 FAMILY MEMBER"/>
    <property type="match status" value="1"/>
</dbReference>
<dbReference type="Proteomes" id="UP000824115">
    <property type="component" value="Unassembled WGS sequence"/>
</dbReference>